<dbReference type="PANTHER" id="PTHR31225">
    <property type="entry name" value="OS04G0344100 PROTEIN-RELATED"/>
    <property type="match status" value="1"/>
</dbReference>
<dbReference type="GO" id="GO:0016114">
    <property type="term" value="P:terpenoid biosynthetic process"/>
    <property type="evidence" value="ECO:0007669"/>
    <property type="project" value="InterPro"/>
</dbReference>
<gene>
    <name evidence="5" type="ORF">QJS10_CPA08g01460</name>
</gene>
<reference evidence="5" key="2">
    <citation type="submission" date="2023-06" db="EMBL/GenBank/DDBJ databases">
        <authorList>
            <person name="Ma L."/>
            <person name="Liu K.-W."/>
            <person name="Li Z."/>
            <person name="Hsiao Y.-Y."/>
            <person name="Qi Y."/>
            <person name="Fu T."/>
            <person name="Tang G."/>
            <person name="Zhang D."/>
            <person name="Sun W.-H."/>
            <person name="Liu D.-K."/>
            <person name="Li Y."/>
            <person name="Chen G.-Z."/>
            <person name="Liu X.-D."/>
            <person name="Liao X.-Y."/>
            <person name="Jiang Y.-T."/>
            <person name="Yu X."/>
            <person name="Hao Y."/>
            <person name="Huang J."/>
            <person name="Zhao X.-W."/>
            <person name="Ke S."/>
            <person name="Chen Y.-Y."/>
            <person name="Wu W.-L."/>
            <person name="Hsu J.-L."/>
            <person name="Lin Y.-F."/>
            <person name="Huang M.-D."/>
            <person name="Li C.-Y."/>
            <person name="Huang L."/>
            <person name="Wang Z.-W."/>
            <person name="Zhao X."/>
            <person name="Zhong W.-Y."/>
            <person name="Peng D.-H."/>
            <person name="Ahmad S."/>
            <person name="Lan S."/>
            <person name="Zhang J.-S."/>
            <person name="Tsai W.-C."/>
            <person name="Van De Peer Y."/>
            <person name="Liu Z.-J."/>
        </authorList>
    </citation>
    <scope>NUCLEOTIDE SEQUENCE</scope>
    <source>
        <strain evidence="5">CP</strain>
        <tissue evidence="5">Leaves</tissue>
    </source>
</reference>
<keyword evidence="2" id="KW-0460">Magnesium</keyword>
<feature type="domain" description="Terpene synthase metal-binding" evidence="4">
    <location>
        <begin position="64"/>
        <end position="304"/>
    </location>
</feature>
<evidence type="ECO:0000256" key="2">
    <source>
        <dbReference type="ARBA" id="ARBA00022842"/>
    </source>
</evidence>
<dbReference type="InterPro" id="IPR034741">
    <property type="entry name" value="Terpene_cyclase-like_1_C"/>
</dbReference>
<reference evidence="5" key="1">
    <citation type="journal article" date="2023" name="Nat. Commun.">
        <title>Diploid and tetraploid genomes of Acorus and the evolution of monocots.</title>
        <authorList>
            <person name="Ma L."/>
            <person name="Liu K.W."/>
            <person name="Li Z."/>
            <person name="Hsiao Y.Y."/>
            <person name="Qi Y."/>
            <person name="Fu T."/>
            <person name="Tang G.D."/>
            <person name="Zhang D."/>
            <person name="Sun W.H."/>
            <person name="Liu D.K."/>
            <person name="Li Y."/>
            <person name="Chen G.Z."/>
            <person name="Liu X.D."/>
            <person name="Liao X.Y."/>
            <person name="Jiang Y.T."/>
            <person name="Yu X."/>
            <person name="Hao Y."/>
            <person name="Huang J."/>
            <person name="Zhao X.W."/>
            <person name="Ke S."/>
            <person name="Chen Y.Y."/>
            <person name="Wu W.L."/>
            <person name="Hsu J.L."/>
            <person name="Lin Y.F."/>
            <person name="Huang M.D."/>
            <person name="Li C.Y."/>
            <person name="Huang L."/>
            <person name="Wang Z.W."/>
            <person name="Zhao X."/>
            <person name="Zhong W.Y."/>
            <person name="Peng D.H."/>
            <person name="Ahmad S."/>
            <person name="Lan S."/>
            <person name="Zhang J.S."/>
            <person name="Tsai W.C."/>
            <person name="Van de Peer Y."/>
            <person name="Liu Z.J."/>
        </authorList>
    </citation>
    <scope>NUCLEOTIDE SEQUENCE</scope>
    <source>
        <strain evidence="5">CP</strain>
    </source>
</reference>
<dbReference type="GO" id="GO:0010333">
    <property type="term" value="F:terpene synthase activity"/>
    <property type="evidence" value="ECO:0007669"/>
    <property type="project" value="InterPro"/>
</dbReference>
<evidence type="ECO:0000313" key="5">
    <source>
        <dbReference type="EMBL" id="KAK1310239.1"/>
    </source>
</evidence>
<keyword evidence="6" id="KW-1185">Reference proteome</keyword>
<dbReference type="InterPro" id="IPR050148">
    <property type="entry name" value="Terpene_synthase-like"/>
</dbReference>
<dbReference type="Gene3D" id="1.10.600.10">
    <property type="entry name" value="Farnesyl Diphosphate Synthase"/>
    <property type="match status" value="1"/>
</dbReference>
<keyword evidence="1" id="KW-0479">Metal-binding</keyword>
<keyword evidence="3" id="KW-0456">Lyase</keyword>
<dbReference type="InterPro" id="IPR005630">
    <property type="entry name" value="Terpene_synthase_metal-bd"/>
</dbReference>
<accession>A0AAV9EBI6</accession>
<dbReference type="PANTHER" id="PTHR31225:SF93">
    <property type="entry name" value="ALPHA-HUMULENE_(-)-(E)-BETA-CARYOPHYLLENE SYNTHASE"/>
    <property type="match status" value="1"/>
</dbReference>
<proteinExistence type="predicted"/>
<dbReference type="GO" id="GO:0000287">
    <property type="term" value="F:magnesium ion binding"/>
    <property type="evidence" value="ECO:0007669"/>
    <property type="project" value="InterPro"/>
</dbReference>
<dbReference type="InterPro" id="IPR008949">
    <property type="entry name" value="Isoprenoid_synthase_dom_sf"/>
</dbReference>
<evidence type="ECO:0000313" key="6">
    <source>
        <dbReference type="Proteomes" id="UP001180020"/>
    </source>
</evidence>
<dbReference type="FunFam" id="1.10.600.10:FF:000007">
    <property type="entry name" value="Isoprene synthase, chloroplastic"/>
    <property type="match status" value="1"/>
</dbReference>
<evidence type="ECO:0000256" key="1">
    <source>
        <dbReference type="ARBA" id="ARBA00022723"/>
    </source>
</evidence>
<protein>
    <submittedName>
        <fullName evidence="5">(-)-germacrene D synthase</fullName>
    </submittedName>
</protein>
<dbReference type="AlphaFoldDB" id="A0AAV9EBI6"/>
<dbReference type="SFLD" id="SFLDS00005">
    <property type="entry name" value="Isoprenoid_Synthase_Type_I"/>
    <property type="match status" value="1"/>
</dbReference>
<dbReference type="SFLD" id="SFLDG01019">
    <property type="entry name" value="Terpene_Cyclase_Like_1_C_Termi"/>
    <property type="match status" value="1"/>
</dbReference>
<comment type="caution">
    <text evidence="5">The sequence shown here is derived from an EMBL/GenBank/DDBJ whole genome shotgun (WGS) entry which is preliminary data.</text>
</comment>
<dbReference type="Pfam" id="PF03936">
    <property type="entry name" value="Terpene_synth_C"/>
    <property type="match status" value="1"/>
</dbReference>
<dbReference type="SUPFAM" id="SSF48576">
    <property type="entry name" value="Terpenoid synthases"/>
    <property type="match status" value="1"/>
</dbReference>
<dbReference type="Proteomes" id="UP001180020">
    <property type="component" value="Unassembled WGS sequence"/>
</dbReference>
<evidence type="ECO:0000256" key="3">
    <source>
        <dbReference type="ARBA" id="ARBA00023239"/>
    </source>
</evidence>
<organism evidence="5 6">
    <name type="scientific">Acorus calamus</name>
    <name type="common">Sweet flag</name>
    <dbReference type="NCBI Taxonomy" id="4465"/>
    <lineage>
        <taxon>Eukaryota</taxon>
        <taxon>Viridiplantae</taxon>
        <taxon>Streptophyta</taxon>
        <taxon>Embryophyta</taxon>
        <taxon>Tracheophyta</taxon>
        <taxon>Spermatophyta</taxon>
        <taxon>Magnoliopsida</taxon>
        <taxon>Liliopsida</taxon>
        <taxon>Acoraceae</taxon>
        <taxon>Acorus</taxon>
    </lineage>
</organism>
<dbReference type="EMBL" id="JAUJYO010000008">
    <property type="protein sequence ID" value="KAK1310239.1"/>
    <property type="molecule type" value="Genomic_DNA"/>
</dbReference>
<name>A0AAV9EBI6_ACOCL</name>
<sequence length="363" mass="42158">MDIGRALDIPLRRGMERIQARQYIDVYERDEKRCDELLELAKLDYNRVQWLLQKELKDLSVWWKDLGLIKKLSFARDRLVECYFWSLGPCHEPHQSRSRRVFTKVIVLFSLMDDIYDVHGTLEELIPFNNVIQRRDMEGMKQIPEYMQVFIHALEGTYKEIEEELLVEGNSYRMGYLKEVVKRLSGAYLQEATWGFQKYVPSFKEHLKVSLQTCGYPSLHCVSLVGAVAEDNVTKDAFDWVISVPRITLSSATVCRLLDDIHDLNQDKEEREMISTVECYMSERGISVEAALSEFRKMINNAWKNINEELLNASTFPVAAVLGPAHRLACMMQVIYNNYDSYNHPAGEMKDKIAMLVVDPVPI</sequence>
<evidence type="ECO:0000259" key="4">
    <source>
        <dbReference type="Pfam" id="PF03936"/>
    </source>
</evidence>